<comment type="caution">
    <text evidence="1">The sequence shown here is derived from an EMBL/GenBank/DDBJ whole genome shotgun (WGS) entry which is preliminary data.</text>
</comment>
<protein>
    <submittedName>
        <fullName evidence="1">Uncharacterized protein</fullName>
    </submittedName>
</protein>
<accession>A0ACB8UT84</accession>
<reference evidence="1" key="1">
    <citation type="journal article" date="2022" name="bioRxiv">
        <title>Population genetic analysis of Ophidiomyces ophidiicola, the causative agent of snake fungal disease, indicates recent introductions to the USA.</title>
        <authorList>
            <person name="Ladner J.T."/>
            <person name="Palmer J.M."/>
            <person name="Ettinger C.L."/>
            <person name="Stajich J.E."/>
            <person name="Farrell T.M."/>
            <person name="Glorioso B.M."/>
            <person name="Lawson B."/>
            <person name="Price S.J."/>
            <person name="Stengle A.G."/>
            <person name="Grear D.A."/>
            <person name="Lorch J.M."/>
        </authorList>
    </citation>
    <scope>NUCLEOTIDE SEQUENCE</scope>
    <source>
        <strain evidence="1">NWHC 24266-5</strain>
    </source>
</reference>
<sequence>MDDIYDAPAELRPGMHYDNQFRLLREDLLGELRNDLHIALGQKQGKRSATIISGLVFKAFEFKGHRKPCSLAFECRDGLPQLSRLSKNDKEKALAESKNFLRHQSFGCLLNGDDIVAFASIDRDESLLSQDIPILTLQIPGAESLKRVLLCVGVVRSLQYIAVDTAVFAYEPILQQLQKMTSFPFASTILSSVPALQNVDHGSGLFSIIDRIKSSQGEDIQSVLGVSKKISLNISQLNSLSSCLSHAVSLIQGPPGTGKSFIGALAAKALCKNTKETILVLCFTNHALDQFLEDLLSIGIPAELMVRLGSKFTDQTKQLCLSEQKRNTSRQFPWPVVCAQRERLDYLKSELLASPRRLISGHVTLVEVLEHLEFSDNPSFYEGLSVPEENNGMKWVGASNQKIEEDYLLRRWSTGEDAGVFKANLGNHHIWNIEYGGRQNLLKRWRSEIVRERIDQASSLFDQYNRLQNDVDNMFYYKKHFHIFQEKRIIACTTTGAAKYAAALHSAKPGILLVEEAGEILESHILTSMTETTKHLILIGDHKQLRPKINNYNLTIEKGDGFDLNRSMFERLVLAGFPITTLTEQHRMRPEISHLIRHLTYSDLIDAEGTKNRPALRGFQDNVIFVNHEYPELQLPGVLDKRDLTAAGSKKNLFEVEMILNCVRYLGQQGYGTDKLVVLTPYLGQLHLLQKELSQSTDPVLNDLDSYDLVQAGLINPASANLKRRPLRISTIDNYQGEESFMASPERVNVLLSRARNALILIGNAKTFLGGRRGNTVWPSLLECLREAGHVYDGFPLRCERHPTRKITIRLPEEFETECPGGGCQENCSAILNCGIHTCPQKCHQLYDHSKMACHAIVENTCPNKHRYMWSCSQGQPKICPTCEKVARAAEEKKRRDADLERKQQARRHAHAEKLAEVQRKIDEQQQILNGTAIERKYKTTLDQRLKDLERLKAAVSAARDQESKVNVLPTHSQQPCTTSPLEYATTPTSVQSTTILAEQPSIQPVLSSAREEWDYQKDVEGQTNESLDSLMNMIGLEKVKEKFMSVKARVDAVVRQSASLNDERFNAAFLGNPGTGKTTVARLYAKYLCSVGVIPGTAFVETSGSRLASDGISGCKKHIEDICSDGGGALFIDEAYQLASRQNPTGGQVLDFLLAEVENLTGKIVFIIAGYNKNMESFFAHNPGIPSRFPIELQFRDYTDTELQGILSHCISKKYNNTMKLEGGMAGLYARIVSRRIGRGRGREGFGNAREVQNQVSKIADRQAKRLQDQRRLGKQPDDLLLTQEDLIGPKPSNVLKDNAAWLELQNLTGLDSVKDAIRSLLDTIETNYQRELAEKPLVEYSLNKVFVGNPGTGKTTVAKLYGQILADLGFLSSGDVVVKNPSDFVGDVLGASETITKGILASTQGKVLVIDEAYMLNGNSTAHSADLFKLAVVDTLVAQVQSVPGDDRCVLLLGYRAQMEEMFRNSNPGLSRRFPMSSAFEFEDYSDNDLQKIFDLKLNQAGFGVTPETRVVVQECLNRARHRPHFGNAGEIDILLDKAKLVHQKRFSSRQTKSADILEPIDFDPDFDRADRALTNCRQLFKGVVGCEDIICKMEGYQKTVTSMRTLGMNPLEVIPFNFLFRGPPGTGKTSTARRMGTIFYNMGFLATTEVVERSATDLIGQYVGHTGPKTQKLLEKALGKVLFIDEAYRLAEGLFAREAMDELVDCLTKPAYAKRLVVILAGYDKDIDRLMATNPGLTSRFSETICFTNLAPKESLDLLRQCLKQCPEIDSSGVCTPSKRLDEKLLCLFTQLASFPFWGNARDIETLAKSMIRHVLSNGENKFFITEKIVHDTMCSMISKRREQAKAGLRSIPVPQNLQLSLHKEAQDHSTPSVQNLKRKADSSLSSDLVSDLASGIREVRTIIRDDGVPDEVWAQLQQDALLEEELKKQDIQRAVEELEVRRKIAEQLPKKTRVSKRREQQKCEEDRQRLEDERLQNELRRRKYEEQVAQLVREKMAREEEKKKEQAVQTKLREMGVCVQGFRRIKQRSGYRCAGGSHFIDNSQLEI</sequence>
<name>A0ACB8UT84_9EURO</name>
<organism evidence="1">
    <name type="scientific">Ophidiomyces ophidiicola</name>
    <dbReference type="NCBI Taxonomy" id="1387563"/>
    <lineage>
        <taxon>Eukaryota</taxon>
        <taxon>Fungi</taxon>
        <taxon>Dikarya</taxon>
        <taxon>Ascomycota</taxon>
        <taxon>Pezizomycotina</taxon>
        <taxon>Eurotiomycetes</taxon>
        <taxon>Eurotiomycetidae</taxon>
        <taxon>Onygenales</taxon>
        <taxon>Onygenaceae</taxon>
        <taxon>Ophidiomyces</taxon>
    </lineage>
</organism>
<gene>
    <name evidence="1" type="ORF">LOY88_004724</name>
</gene>
<dbReference type="EMBL" id="JALBCA010000074">
    <property type="protein sequence ID" value="KAI2384375.1"/>
    <property type="molecule type" value="Genomic_DNA"/>
</dbReference>
<proteinExistence type="predicted"/>
<evidence type="ECO:0000313" key="1">
    <source>
        <dbReference type="EMBL" id="KAI2384375.1"/>
    </source>
</evidence>